<dbReference type="GO" id="GO:0004497">
    <property type="term" value="F:monooxygenase activity"/>
    <property type="evidence" value="ECO:0007669"/>
    <property type="project" value="InterPro"/>
</dbReference>
<protein>
    <submittedName>
        <fullName evidence="1">Uncharacterized protein</fullName>
    </submittedName>
</protein>
<dbReference type="GO" id="GO:0005506">
    <property type="term" value="F:iron ion binding"/>
    <property type="evidence" value="ECO:0007669"/>
    <property type="project" value="InterPro"/>
</dbReference>
<dbReference type="Gene3D" id="1.10.630.10">
    <property type="entry name" value="Cytochrome P450"/>
    <property type="match status" value="1"/>
</dbReference>
<dbReference type="Proteomes" id="UP000800096">
    <property type="component" value="Unassembled WGS sequence"/>
</dbReference>
<dbReference type="GO" id="GO:0020037">
    <property type="term" value="F:heme binding"/>
    <property type="evidence" value="ECO:0007669"/>
    <property type="project" value="InterPro"/>
</dbReference>
<dbReference type="AlphaFoldDB" id="A0A6A5QJ21"/>
<evidence type="ECO:0000313" key="2">
    <source>
        <dbReference type="Proteomes" id="UP000800096"/>
    </source>
</evidence>
<gene>
    <name evidence="1" type="ORF">BDU57DRAFT_576989</name>
</gene>
<reference evidence="1" key="1">
    <citation type="journal article" date="2020" name="Stud. Mycol.">
        <title>101 Dothideomycetes genomes: a test case for predicting lifestyles and emergence of pathogens.</title>
        <authorList>
            <person name="Haridas S."/>
            <person name="Albert R."/>
            <person name="Binder M."/>
            <person name="Bloem J."/>
            <person name="Labutti K."/>
            <person name="Salamov A."/>
            <person name="Andreopoulos B."/>
            <person name="Baker S."/>
            <person name="Barry K."/>
            <person name="Bills G."/>
            <person name="Bluhm B."/>
            <person name="Cannon C."/>
            <person name="Castanera R."/>
            <person name="Culley D."/>
            <person name="Daum C."/>
            <person name="Ezra D."/>
            <person name="Gonzalez J."/>
            <person name="Henrissat B."/>
            <person name="Kuo A."/>
            <person name="Liang C."/>
            <person name="Lipzen A."/>
            <person name="Lutzoni F."/>
            <person name="Magnuson J."/>
            <person name="Mondo S."/>
            <person name="Nolan M."/>
            <person name="Ohm R."/>
            <person name="Pangilinan J."/>
            <person name="Park H.-J."/>
            <person name="Ramirez L."/>
            <person name="Alfaro M."/>
            <person name="Sun H."/>
            <person name="Tritt A."/>
            <person name="Yoshinaga Y."/>
            <person name="Zwiers L.-H."/>
            <person name="Turgeon B."/>
            <person name="Goodwin S."/>
            <person name="Spatafora J."/>
            <person name="Crous P."/>
            <person name="Grigoriev I."/>
        </authorList>
    </citation>
    <scope>NUCLEOTIDE SEQUENCE</scope>
    <source>
        <strain evidence="1">HMLAC05119</strain>
    </source>
</reference>
<name>A0A6A5QJ21_AMPQU</name>
<keyword evidence="2" id="KW-1185">Reference proteome</keyword>
<organism evidence="1 2">
    <name type="scientific">Ampelomyces quisqualis</name>
    <name type="common">Powdery mildew agent</name>
    <dbReference type="NCBI Taxonomy" id="50730"/>
    <lineage>
        <taxon>Eukaryota</taxon>
        <taxon>Fungi</taxon>
        <taxon>Dikarya</taxon>
        <taxon>Ascomycota</taxon>
        <taxon>Pezizomycotina</taxon>
        <taxon>Dothideomycetes</taxon>
        <taxon>Pleosporomycetidae</taxon>
        <taxon>Pleosporales</taxon>
        <taxon>Pleosporineae</taxon>
        <taxon>Phaeosphaeriaceae</taxon>
        <taxon>Ampelomyces</taxon>
    </lineage>
</organism>
<proteinExistence type="predicted"/>
<evidence type="ECO:0000313" key="1">
    <source>
        <dbReference type="EMBL" id="KAF1915372.1"/>
    </source>
</evidence>
<accession>A0A6A5QJ21</accession>
<dbReference type="InterPro" id="IPR036396">
    <property type="entry name" value="Cyt_P450_sf"/>
</dbReference>
<dbReference type="EMBL" id="ML979136">
    <property type="protein sequence ID" value="KAF1915372.1"/>
    <property type="molecule type" value="Genomic_DNA"/>
</dbReference>
<sequence length="150" mass="16885">MTARPTTLSSKRKHVLHVTLPIHPAVDAPLTQVIGPSSIQLAGHFFGAGTKVCVDAWVVRRICGTDANDSKPERSFTEEERAIMDRNWLQFGAGHTGMLSARARVCWRCTLPFRRACRTSIWKGFEERASRNQALARRRCGSRRRIQTAL</sequence>
<dbReference type="GO" id="GO:0016705">
    <property type="term" value="F:oxidoreductase activity, acting on paired donors, with incorporation or reduction of molecular oxygen"/>
    <property type="evidence" value="ECO:0007669"/>
    <property type="project" value="InterPro"/>
</dbReference>